<organism evidence="7 8">
    <name type="scientific">Erythroxylum novogranatense</name>
    <dbReference type="NCBI Taxonomy" id="1862640"/>
    <lineage>
        <taxon>Eukaryota</taxon>
        <taxon>Viridiplantae</taxon>
        <taxon>Streptophyta</taxon>
        <taxon>Embryophyta</taxon>
        <taxon>Tracheophyta</taxon>
        <taxon>Spermatophyta</taxon>
        <taxon>Magnoliopsida</taxon>
        <taxon>eudicotyledons</taxon>
        <taxon>Gunneridae</taxon>
        <taxon>Pentapetalae</taxon>
        <taxon>rosids</taxon>
        <taxon>fabids</taxon>
        <taxon>Malpighiales</taxon>
        <taxon>Erythroxylaceae</taxon>
        <taxon>Erythroxylum</taxon>
    </lineage>
</organism>
<accession>A0AAV8SQJ5</accession>
<comment type="subcellular location">
    <subcellularLocation>
        <location evidence="5">Endoplasmic reticulum membrane</location>
        <topology evidence="5">Single-pass type IV membrane protein</topology>
    </subcellularLocation>
</comment>
<sequence>MDDETSDIMNLDLNLRPGPEASAGSVPREAVNLIRAVVDDPIEGIRDAVRIRARQRWSWQQDQIPRETQSLSVELDQLVGNYSNMSTLQTGEGSIIAEERRGEVTKMYEHNNGFLDDQVLGKKNDVEKGTGNDGSFFDCNIYFDLAVLVTCFVNANECPVCKGEASIKNVTPIYGRGNNIRQPEEDSSLEIPLTPPARRVESLRQSIQSSFNFPVEEMIWRLGSRFDMIRDLTAIQDPDGDRETADRTNSFHNRIMTSRGVRAEQNPITPPDDISELIPSSTVNPDTLSARRLHSLLLRRMQSRSQRSSTHSLYSSAFSAEGLVEAYFRNHSVGRNRGQPQPVDDRDSFSSITAVINSDSQMDTALEIDSLVSFSNSSSRRMNDVSRVSDADRGDSRAPRRRRLN</sequence>
<evidence type="ECO:0000256" key="1">
    <source>
        <dbReference type="ARBA" id="ARBA00000900"/>
    </source>
</evidence>
<keyword evidence="3 5" id="KW-0808">Transferase</keyword>
<dbReference type="GO" id="GO:0008270">
    <property type="term" value="F:zinc ion binding"/>
    <property type="evidence" value="ECO:0007669"/>
    <property type="project" value="UniProtKB-KW"/>
</dbReference>
<evidence type="ECO:0000256" key="4">
    <source>
        <dbReference type="ARBA" id="ARBA00022786"/>
    </source>
</evidence>
<dbReference type="GO" id="GO:0061630">
    <property type="term" value="F:ubiquitin protein ligase activity"/>
    <property type="evidence" value="ECO:0007669"/>
    <property type="project" value="UniProtKB-UniRule"/>
</dbReference>
<keyword evidence="5" id="KW-0256">Endoplasmic reticulum</keyword>
<evidence type="ECO:0000256" key="6">
    <source>
        <dbReference type="SAM" id="MobiDB-lite"/>
    </source>
</evidence>
<gene>
    <name evidence="7" type="ORF">K2173_005728</name>
</gene>
<evidence type="ECO:0000256" key="2">
    <source>
        <dbReference type="ARBA" id="ARBA00004906"/>
    </source>
</evidence>
<keyword evidence="5" id="KW-0862">Zinc</keyword>
<dbReference type="EMBL" id="JAIWQS010000009">
    <property type="protein sequence ID" value="KAJ8754567.1"/>
    <property type="molecule type" value="Genomic_DNA"/>
</dbReference>
<proteinExistence type="predicted"/>
<feature type="region of interest" description="Disordered" evidence="6">
    <location>
        <begin position="264"/>
        <end position="285"/>
    </location>
</feature>
<keyword evidence="5" id="KW-0863">Zinc-finger</keyword>
<reference evidence="7 8" key="1">
    <citation type="submission" date="2021-09" db="EMBL/GenBank/DDBJ databases">
        <title>Genomic insights and catalytic innovation underlie evolution of tropane alkaloids biosynthesis.</title>
        <authorList>
            <person name="Wang Y.-J."/>
            <person name="Tian T."/>
            <person name="Huang J.-P."/>
            <person name="Huang S.-X."/>
        </authorList>
    </citation>
    <scope>NUCLEOTIDE SEQUENCE [LARGE SCALE GENOMIC DNA]</scope>
    <source>
        <strain evidence="7">KIB-2018</strain>
        <tissue evidence="7">Leaf</tissue>
    </source>
</reference>
<comment type="function">
    <text evidence="5">E3 ubiquitin-protein ligase.</text>
</comment>
<dbReference type="Proteomes" id="UP001159364">
    <property type="component" value="Linkage Group LG09"/>
</dbReference>
<comment type="catalytic activity">
    <reaction evidence="1 5">
        <text>S-ubiquitinyl-[E2 ubiquitin-conjugating enzyme]-L-cysteine + [acceptor protein]-L-lysine = [E2 ubiquitin-conjugating enzyme]-L-cysteine + N(6)-ubiquitinyl-[acceptor protein]-L-lysine.</text>
        <dbReference type="EC" id="2.3.2.27"/>
    </reaction>
</comment>
<comment type="caution">
    <text evidence="7">The sequence shown here is derived from an EMBL/GenBank/DDBJ whole genome shotgun (WGS) entry which is preliminary data.</text>
</comment>
<dbReference type="InterPro" id="IPR045103">
    <property type="entry name" value="RNF5/RNF185-like"/>
</dbReference>
<keyword evidence="4 5" id="KW-0833">Ubl conjugation pathway</keyword>
<feature type="region of interest" description="Disordered" evidence="6">
    <location>
        <begin position="379"/>
        <end position="405"/>
    </location>
</feature>
<feature type="region of interest" description="Disordered" evidence="6">
    <location>
        <begin position="1"/>
        <end position="24"/>
    </location>
</feature>
<feature type="compositionally biased region" description="Basic and acidic residues" evidence="6">
    <location>
        <begin position="381"/>
        <end position="398"/>
    </location>
</feature>
<comment type="pathway">
    <text evidence="2 5">Protein modification; protein ubiquitination.</text>
</comment>
<evidence type="ECO:0000313" key="7">
    <source>
        <dbReference type="EMBL" id="KAJ8754567.1"/>
    </source>
</evidence>
<evidence type="ECO:0000313" key="8">
    <source>
        <dbReference type="Proteomes" id="UP001159364"/>
    </source>
</evidence>
<keyword evidence="5" id="KW-0479">Metal-binding</keyword>
<name>A0AAV8SQJ5_9ROSI</name>
<comment type="domain">
    <text evidence="5">The RING-type zinc finger domain is responsible for E3 ligase activity.</text>
</comment>
<dbReference type="PANTHER" id="PTHR12313">
    <property type="entry name" value="E3 UBIQUITIN-PROTEIN LIGASE RNF5-RELATED"/>
    <property type="match status" value="1"/>
</dbReference>
<dbReference type="GO" id="GO:0006511">
    <property type="term" value="P:ubiquitin-dependent protein catabolic process"/>
    <property type="evidence" value="ECO:0007669"/>
    <property type="project" value="UniProtKB-UniRule"/>
</dbReference>
<dbReference type="AlphaFoldDB" id="A0AAV8SQJ5"/>
<dbReference type="EC" id="2.3.2.27" evidence="5"/>
<keyword evidence="8" id="KW-1185">Reference proteome</keyword>
<evidence type="ECO:0000256" key="5">
    <source>
        <dbReference type="RuleBase" id="RU369090"/>
    </source>
</evidence>
<evidence type="ECO:0000256" key="3">
    <source>
        <dbReference type="ARBA" id="ARBA00022679"/>
    </source>
</evidence>
<protein>
    <recommendedName>
        <fullName evidence="5">E3 ubiquitin-protein ligase RMA</fullName>
        <ecNumber evidence="5">2.3.2.27</ecNumber>
    </recommendedName>
    <alternativeName>
        <fullName evidence="5">Protein RING membrane-anchor</fullName>
    </alternativeName>
    <alternativeName>
        <fullName evidence="5">RING-type E3 ubiquitin transferase RMA</fullName>
    </alternativeName>
</protein>
<dbReference type="GO" id="GO:0005789">
    <property type="term" value="C:endoplasmic reticulum membrane"/>
    <property type="evidence" value="ECO:0007669"/>
    <property type="project" value="UniProtKB-SubCell"/>
</dbReference>